<proteinExistence type="inferred from homology"/>
<dbReference type="PATRIC" id="fig|1280954.3.peg.3192"/>
<dbReference type="InterPro" id="IPR037069">
    <property type="entry name" value="AcylCoA_DH/ox_N_sf"/>
</dbReference>
<dbReference type="EMBL" id="ARYM01000022">
    <property type="protein sequence ID" value="KCZ97295.1"/>
    <property type="molecule type" value="Genomic_DNA"/>
</dbReference>
<accession>A0A062VFN7</accession>
<dbReference type="eggNOG" id="COG1960">
    <property type="taxonomic scope" value="Bacteria"/>
</dbReference>
<dbReference type="Gene3D" id="1.20.140.10">
    <property type="entry name" value="Butyryl-CoA Dehydrogenase, subunit A, domain 3"/>
    <property type="match status" value="1"/>
</dbReference>
<comment type="cofactor">
    <cofactor evidence="1">
        <name>FAD</name>
        <dbReference type="ChEBI" id="CHEBI:57692"/>
    </cofactor>
</comment>
<reference evidence="8 9" key="1">
    <citation type="journal article" date="2014" name="Antonie Van Leeuwenhoek">
        <title>Hyphomonas beringensis sp. nov. and Hyphomonas chukchiensis sp. nov., isolated from surface seawater of the Bering Sea and Chukchi Sea.</title>
        <authorList>
            <person name="Li C."/>
            <person name="Lai Q."/>
            <person name="Li G."/>
            <person name="Dong C."/>
            <person name="Wang J."/>
            <person name="Liao Y."/>
            <person name="Shao Z."/>
        </authorList>
    </citation>
    <scope>NUCLEOTIDE SEQUENCE [LARGE SCALE GENOMIC DNA]</scope>
    <source>
        <strain evidence="8 9">PS728</strain>
    </source>
</reference>
<evidence type="ECO:0000256" key="2">
    <source>
        <dbReference type="ARBA" id="ARBA00009347"/>
    </source>
</evidence>
<evidence type="ECO:0000313" key="9">
    <source>
        <dbReference type="Proteomes" id="UP000027100"/>
    </source>
</evidence>
<dbReference type="GO" id="GO:0003995">
    <property type="term" value="F:acyl-CoA dehydrogenase activity"/>
    <property type="evidence" value="ECO:0007669"/>
    <property type="project" value="TreeGrafter"/>
</dbReference>
<feature type="domain" description="Acyl-CoA dehydrogenase/oxidase N-terminal" evidence="7">
    <location>
        <begin position="6"/>
        <end position="93"/>
    </location>
</feature>
<dbReference type="PANTHER" id="PTHR43884:SF20">
    <property type="entry name" value="ACYL-COA DEHYDROGENASE FADE28"/>
    <property type="match status" value="1"/>
</dbReference>
<sequence length="348" mass="36023">MEFALSEDQRMLQDSLKGVLNDAASLDRIRKIAVGDAGESAVLDGALTEFGLAALMVPEAAGGLGLGALDACLVQEALGYNVAPSRFLATAVAAQALAGHADVLGAIAAGEAKFALALTEVSSRRDGAGVELKGGKLSGKSLLAQSVDGATHILVADTAGAWHSVSAADAGVTGMQTIDRTRTFHEVTLDGARPLVSVTPGVEVLALARLLVAADTLGAAQAMIDKAVAYAKERQQFGRVIGSFQAVKHMCAEMAAKLEPARALIWHAAHALDIADEEGPMMANLAKAHLAEVGTFVARTSTEVHGGMGFTDLVGLHYWYKRIGVNRQLLGSPEQARQTAAELQGLVA</sequence>
<evidence type="ECO:0000256" key="5">
    <source>
        <dbReference type="ARBA" id="ARBA00023002"/>
    </source>
</evidence>
<keyword evidence="5" id="KW-0560">Oxidoreductase</keyword>
<protein>
    <submittedName>
        <fullName evidence="8">Acyl-CoA dehydrogenase family protein</fullName>
    </submittedName>
</protein>
<gene>
    <name evidence="8" type="ORF">HPO_15798</name>
</gene>
<dbReference type="AlphaFoldDB" id="A0A062VFN7"/>
<dbReference type="RefSeq" id="WP_035600876.1">
    <property type="nucleotide sequence ID" value="NZ_ARYM01000022.1"/>
</dbReference>
<dbReference type="Proteomes" id="UP000027100">
    <property type="component" value="Unassembled WGS sequence"/>
</dbReference>
<keyword evidence="3" id="KW-0285">Flavoprotein</keyword>
<comment type="caution">
    <text evidence="8">The sequence shown here is derived from an EMBL/GenBank/DDBJ whole genome shotgun (WGS) entry which is preliminary data.</text>
</comment>
<evidence type="ECO:0000259" key="7">
    <source>
        <dbReference type="Pfam" id="PF02771"/>
    </source>
</evidence>
<dbReference type="SUPFAM" id="SSF47203">
    <property type="entry name" value="Acyl-CoA dehydrogenase C-terminal domain-like"/>
    <property type="match status" value="1"/>
</dbReference>
<dbReference type="InterPro" id="IPR013786">
    <property type="entry name" value="AcylCoA_DH/ox_N"/>
</dbReference>
<keyword evidence="9" id="KW-1185">Reference proteome</keyword>
<dbReference type="SUPFAM" id="SSF56645">
    <property type="entry name" value="Acyl-CoA dehydrogenase NM domain-like"/>
    <property type="match status" value="1"/>
</dbReference>
<dbReference type="InterPro" id="IPR009075">
    <property type="entry name" value="AcylCo_DH/oxidase_C"/>
</dbReference>
<dbReference type="Pfam" id="PF02771">
    <property type="entry name" value="Acyl-CoA_dh_N"/>
    <property type="match status" value="1"/>
</dbReference>
<feature type="domain" description="Acyl-CoA dehydrogenase/oxidase C-terminal" evidence="6">
    <location>
        <begin position="204"/>
        <end position="342"/>
    </location>
</feature>
<evidence type="ECO:0000259" key="6">
    <source>
        <dbReference type="Pfam" id="PF00441"/>
    </source>
</evidence>
<name>A0A062VFN7_9PROT</name>
<comment type="similarity">
    <text evidence="2">Belongs to the acyl-CoA dehydrogenase family.</text>
</comment>
<evidence type="ECO:0000256" key="3">
    <source>
        <dbReference type="ARBA" id="ARBA00022630"/>
    </source>
</evidence>
<dbReference type="Pfam" id="PF00441">
    <property type="entry name" value="Acyl-CoA_dh_1"/>
    <property type="match status" value="1"/>
</dbReference>
<evidence type="ECO:0000256" key="4">
    <source>
        <dbReference type="ARBA" id="ARBA00022827"/>
    </source>
</evidence>
<evidence type="ECO:0000256" key="1">
    <source>
        <dbReference type="ARBA" id="ARBA00001974"/>
    </source>
</evidence>
<dbReference type="GO" id="GO:0050660">
    <property type="term" value="F:flavin adenine dinucleotide binding"/>
    <property type="evidence" value="ECO:0007669"/>
    <property type="project" value="InterPro"/>
</dbReference>
<dbReference type="Gene3D" id="1.10.540.10">
    <property type="entry name" value="Acyl-CoA dehydrogenase/oxidase, N-terminal domain"/>
    <property type="match status" value="1"/>
</dbReference>
<dbReference type="STRING" id="1280954.HPO_15798"/>
<organism evidence="8 9">
    <name type="scientific">Hyphomonas polymorpha PS728</name>
    <dbReference type="NCBI Taxonomy" id="1280954"/>
    <lineage>
        <taxon>Bacteria</taxon>
        <taxon>Pseudomonadati</taxon>
        <taxon>Pseudomonadota</taxon>
        <taxon>Alphaproteobacteria</taxon>
        <taxon>Hyphomonadales</taxon>
        <taxon>Hyphomonadaceae</taxon>
        <taxon>Hyphomonas</taxon>
    </lineage>
</organism>
<keyword evidence="4" id="KW-0274">FAD</keyword>
<dbReference type="InterPro" id="IPR009100">
    <property type="entry name" value="AcylCoA_DH/oxidase_NM_dom_sf"/>
</dbReference>
<dbReference type="InterPro" id="IPR036250">
    <property type="entry name" value="AcylCo_DH-like_C"/>
</dbReference>
<evidence type="ECO:0000313" key="8">
    <source>
        <dbReference type="EMBL" id="KCZ97295.1"/>
    </source>
</evidence>
<dbReference type="OrthoDB" id="7328575at2"/>
<dbReference type="PANTHER" id="PTHR43884">
    <property type="entry name" value="ACYL-COA DEHYDROGENASE"/>
    <property type="match status" value="1"/>
</dbReference>